<comment type="caution">
    <text evidence="1">The sequence shown here is derived from an EMBL/GenBank/DDBJ whole genome shotgun (WGS) entry which is preliminary data.</text>
</comment>
<dbReference type="OrthoDB" id="2917174at2"/>
<dbReference type="RefSeq" id="WP_155110394.1">
    <property type="nucleotide sequence ID" value="NZ_WMIB01000001.1"/>
</dbReference>
<sequence length="68" mass="8164">MKQVKIEMIIEGEEPFQYTVEFETAQLMMHCDYLTVNMNTVRVHAKEVTDKGRVKFYGVRRKPEEFTY</sequence>
<name>A0A7X2S180_9BACI</name>
<dbReference type="EMBL" id="WMIB01000001">
    <property type="protein sequence ID" value="MTH51830.1"/>
    <property type="molecule type" value="Genomic_DNA"/>
</dbReference>
<reference evidence="1 2" key="1">
    <citation type="journal article" date="2017" name="Int. J. Syst. Evol. Microbiol.">
        <title>Bacillus mangrovi sp. nov., isolated from a sediment sample from a mangrove forest.</title>
        <authorList>
            <person name="Gupta V."/>
            <person name="Singh P.K."/>
            <person name="Korpole S."/>
            <person name="Tanuku N.R.S."/>
            <person name="Pinnaka A.K."/>
        </authorList>
    </citation>
    <scope>NUCLEOTIDE SEQUENCE [LARGE SCALE GENOMIC DNA]</scope>
    <source>
        <strain evidence="1 2">KCTC 33872</strain>
    </source>
</reference>
<dbReference type="Proteomes" id="UP000434639">
    <property type="component" value="Unassembled WGS sequence"/>
</dbReference>
<dbReference type="AlphaFoldDB" id="A0A7X2S180"/>
<gene>
    <name evidence="1" type="ORF">GKZ89_00315</name>
</gene>
<evidence type="ECO:0000313" key="1">
    <source>
        <dbReference type="EMBL" id="MTH51830.1"/>
    </source>
</evidence>
<keyword evidence="2" id="KW-1185">Reference proteome</keyword>
<organism evidence="1 2">
    <name type="scientific">Metabacillus mangrovi</name>
    <dbReference type="NCBI Taxonomy" id="1491830"/>
    <lineage>
        <taxon>Bacteria</taxon>
        <taxon>Bacillati</taxon>
        <taxon>Bacillota</taxon>
        <taxon>Bacilli</taxon>
        <taxon>Bacillales</taxon>
        <taxon>Bacillaceae</taxon>
        <taxon>Metabacillus</taxon>
    </lineage>
</organism>
<proteinExistence type="predicted"/>
<accession>A0A7X2S180</accession>
<protein>
    <submittedName>
        <fullName evidence="1">Uncharacterized protein</fullName>
    </submittedName>
</protein>
<evidence type="ECO:0000313" key="2">
    <source>
        <dbReference type="Proteomes" id="UP000434639"/>
    </source>
</evidence>